<proteinExistence type="predicted"/>
<evidence type="ECO:0000256" key="2">
    <source>
        <dbReference type="ARBA" id="ARBA00004496"/>
    </source>
</evidence>
<dbReference type="AlphaFoldDB" id="A0ABD2PLZ9"/>
<dbReference type="Pfam" id="PF00397">
    <property type="entry name" value="WW"/>
    <property type="match status" value="1"/>
</dbReference>
<dbReference type="SMART" id="SM00456">
    <property type="entry name" value="WW"/>
    <property type="match status" value="1"/>
</dbReference>
<comment type="caution">
    <text evidence="6">The sequence shown here is derived from an EMBL/GenBank/DDBJ whole genome shotgun (WGS) entry which is preliminary data.</text>
</comment>
<dbReference type="EMBL" id="JBJKFK010006281">
    <property type="protein sequence ID" value="KAL3307882.1"/>
    <property type="molecule type" value="Genomic_DNA"/>
</dbReference>
<dbReference type="InterPro" id="IPR036020">
    <property type="entry name" value="WW_dom_sf"/>
</dbReference>
<evidence type="ECO:0000256" key="3">
    <source>
        <dbReference type="ARBA" id="ARBA00022490"/>
    </source>
</evidence>
<keyword evidence="3" id="KW-0963">Cytoplasm</keyword>
<dbReference type="PROSITE" id="PS50020">
    <property type="entry name" value="WW_DOMAIN_2"/>
    <property type="match status" value="1"/>
</dbReference>
<evidence type="ECO:0000313" key="7">
    <source>
        <dbReference type="Proteomes" id="UP001626550"/>
    </source>
</evidence>
<dbReference type="GO" id="GO:0005634">
    <property type="term" value="C:nucleus"/>
    <property type="evidence" value="ECO:0007669"/>
    <property type="project" value="UniProtKB-SubCell"/>
</dbReference>
<keyword evidence="4" id="KW-0539">Nucleus</keyword>
<evidence type="ECO:0000259" key="5">
    <source>
        <dbReference type="PROSITE" id="PS50020"/>
    </source>
</evidence>
<evidence type="ECO:0000313" key="6">
    <source>
        <dbReference type="EMBL" id="KAL3307882.1"/>
    </source>
</evidence>
<dbReference type="PANTHER" id="PTHR17616:SF8">
    <property type="entry name" value="TRANSCRIPTIONAL COACTIVATOR YORKIE"/>
    <property type="match status" value="1"/>
</dbReference>
<dbReference type="InterPro" id="IPR051583">
    <property type="entry name" value="YAP1"/>
</dbReference>
<dbReference type="PANTHER" id="PTHR17616">
    <property type="entry name" value="YES-ASSOCIATED PROTEIN YAP1 FAMILY MEMBER"/>
    <property type="match status" value="1"/>
</dbReference>
<gene>
    <name evidence="6" type="ORF">Ciccas_013595</name>
</gene>
<reference evidence="6 7" key="1">
    <citation type="submission" date="2024-11" db="EMBL/GenBank/DDBJ databases">
        <title>Adaptive evolution of stress response genes in parasites aligns with host niche diversity.</title>
        <authorList>
            <person name="Hahn C."/>
            <person name="Resl P."/>
        </authorList>
    </citation>
    <scope>NUCLEOTIDE SEQUENCE [LARGE SCALE GENOMIC DNA]</scope>
    <source>
        <strain evidence="6">EGGRZ-B1_66</strain>
        <tissue evidence="6">Body</tissue>
    </source>
</reference>
<dbReference type="GO" id="GO:0005737">
    <property type="term" value="C:cytoplasm"/>
    <property type="evidence" value="ECO:0007669"/>
    <property type="project" value="UniProtKB-SubCell"/>
</dbReference>
<accession>A0ABD2PLZ9</accession>
<comment type="subcellular location">
    <subcellularLocation>
        <location evidence="2">Cytoplasm</location>
    </subcellularLocation>
    <subcellularLocation>
        <location evidence="1">Nucleus</location>
    </subcellularLocation>
</comment>
<dbReference type="Proteomes" id="UP001626550">
    <property type="component" value="Unassembled WGS sequence"/>
</dbReference>
<organism evidence="6 7">
    <name type="scientific">Cichlidogyrus casuarinus</name>
    <dbReference type="NCBI Taxonomy" id="1844966"/>
    <lineage>
        <taxon>Eukaryota</taxon>
        <taxon>Metazoa</taxon>
        <taxon>Spiralia</taxon>
        <taxon>Lophotrochozoa</taxon>
        <taxon>Platyhelminthes</taxon>
        <taxon>Monogenea</taxon>
        <taxon>Monopisthocotylea</taxon>
        <taxon>Dactylogyridea</taxon>
        <taxon>Ancyrocephalidae</taxon>
        <taxon>Cichlidogyrus</taxon>
    </lineage>
</organism>
<dbReference type="SUPFAM" id="SSF51045">
    <property type="entry name" value="WW domain"/>
    <property type="match status" value="1"/>
</dbReference>
<keyword evidence="7" id="KW-1185">Reference proteome</keyword>
<dbReference type="CDD" id="cd00201">
    <property type="entry name" value="WW"/>
    <property type="match status" value="1"/>
</dbReference>
<feature type="domain" description="WW" evidence="5">
    <location>
        <begin position="14"/>
        <end position="47"/>
    </location>
</feature>
<protein>
    <recommendedName>
        <fullName evidence="5">WW domain-containing protein</fullName>
    </recommendedName>
</protein>
<sequence length="92" mass="10176">MEEEEELCLDDEGKPLPRGWELAFTSKGIRFYIDHVNQSTSWVDPREIAPAEESVDMESNSADTQTSLGLKEEAATRALSSFGPLPVSVAYV</sequence>
<name>A0ABD2PLZ9_9PLAT</name>
<evidence type="ECO:0000256" key="1">
    <source>
        <dbReference type="ARBA" id="ARBA00004123"/>
    </source>
</evidence>
<dbReference type="InterPro" id="IPR001202">
    <property type="entry name" value="WW_dom"/>
</dbReference>
<dbReference type="PROSITE" id="PS01159">
    <property type="entry name" value="WW_DOMAIN_1"/>
    <property type="match status" value="1"/>
</dbReference>
<evidence type="ECO:0000256" key="4">
    <source>
        <dbReference type="ARBA" id="ARBA00023242"/>
    </source>
</evidence>
<dbReference type="Gene3D" id="2.20.70.10">
    <property type="match status" value="1"/>
</dbReference>